<sequence>MSTLSNNPLTPSAPGMIASGKALIIDVFSRFWFSIPDYQRPYLWGKEQVIDLLEDVWFATCNQPTKEYFLGSMVIQQTNFSAAQNYIEADLLDGQQRITTLLLIFAVLRDISTNQQLRQNCNSFICQEGDKFTGTPQKVRLQYLIRYLPNHFIQDIVIKDQGTLNRADLEVKSESTDLTEANMAKALLAIHNYFGKLTTNQIEDFAVFLFTKVLLIYVSSDNLQDAFRLFTILNNRGVPLTNADILKAWNLGAIPNSNDRATYAKIWESIEGEYGNDEFDRLLSHVRSIYVKDKARENLLTEFEDNIYKKGFLQKGRDTFNVIKEYAQIYDLLYWLNDEHDHLTNWFKNLITVMGWGIPSVEWVPPLLYFYKKFGVEENSLLDTFLLKLDNKFSADWLLQPSLTQRINNMNAILKEIEKATSPTSVIENKNIFQIDINRLTPILENNLYDKSYARYLLFKLEFLKKDHSSQFQDFKYLTIEHILPQNPDSGSQWRTDFTQEQIEHWVHKMGNLILLSRSKNSSLGNREFQDKKHKYFTKSVDALPNSLQIMQLNEWNLKLLQERHQQLTRELIAHYQKKG</sequence>
<organism evidence="4 5">
    <name type="scientific">Xanthocytophaga agilis</name>
    <dbReference type="NCBI Taxonomy" id="3048010"/>
    <lineage>
        <taxon>Bacteria</taxon>
        <taxon>Pseudomonadati</taxon>
        <taxon>Bacteroidota</taxon>
        <taxon>Cytophagia</taxon>
        <taxon>Cytophagales</taxon>
        <taxon>Rhodocytophagaceae</taxon>
        <taxon>Xanthocytophaga</taxon>
    </lineage>
</organism>
<keyword evidence="1" id="KW-0175">Coiled coil</keyword>
<dbReference type="PANTHER" id="PTHR35149:SF2">
    <property type="entry name" value="DUF262 DOMAIN-CONTAINING PROTEIN"/>
    <property type="match status" value="1"/>
</dbReference>
<dbReference type="RefSeq" id="WP_314511519.1">
    <property type="nucleotide sequence ID" value="NZ_JASJOU010000004.1"/>
</dbReference>
<evidence type="ECO:0000313" key="4">
    <source>
        <dbReference type="EMBL" id="MDJ1501846.1"/>
    </source>
</evidence>
<evidence type="ECO:0000313" key="5">
    <source>
        <dbReference type="Proteomes" id="UP001232063"/>
    </source>
</evidence>
<keyword evidence="4" id="KW-0378">Hydrolase</keyword>
<keyword evidence="4" id="KW-0255">Endonuclease</keyword>
<dbReference type="Pfam" id="PF07510">
    <property type="entry name" value="GmrSD_C"/>
    <property type="match status" value="1"/>
</dbReference>
<gene>
    <name evidence="4" type="ORF">QNI22_14355</name>
</gene>
<accession>A0AAE3R1C1</accession>
<reference evidence="4" key="1">
    <citation type="submission" date="2023-05" db="EMBL/GenBank/DDBJ databases">
        <authorList>
            <person name="Zhang X."/>
        </authorList>
    </citation>
    <scope>NUCLEOTIDE SEQUENCE</scope>
    <source>
        <strain evidence="4">BD1B2-1</strain>
    </source>
</reference>
<proteinExistence type="predicted"/>
<dbReference type="InterPro" id="IPR011089">
    <property type="entry name" value="GmrSD_C"/>
</dbReference>
<dbReference type="InterPro" id="IPR004919">
    <property type="entry name" value="GmrSD_N"/>
</dbReference>
<dbReference type="PANTHER" id="PTHR35149">
    <property type="entry name" value="SLL5132 PROTEIN"/>
    <property type="match status" value="1"/>
</dbReference>
<dbReference type="AlphaFoldDB" id="A0AAE3R1C1"/>
<name>A0AAE3R1C1_9BACT</name>
<dbReference type="Pfam" id="PF03235">
    <property type="entry name" value="GmrSD_N"/>
    <property type="match status" value="1"/>
</dbReference>
<dbReference type="GO" id="GO:0004519">
    <property type="term" value="F:endonuclease activity"/>
    <property type="evidence" value="ECO:0007669"/>
    <property type="project" value="UniProtKB-KW"/>
</dbReference>
<evidence type="ECO:0000259" key="3">
    <source>
        <dbReference type="Pfam" id="PF07510"/>
    </source>
</evidence>
<dbReference type="EMBL" id="JASJOU010000004">
    <property type="protein sequence ID" value="MDJ1501846.1"/>
    <property type="molecule type" value="Genomic_DNA"/>
</dbReference>
<protein>
    <submittedName>
        <fullName evidence="4">DUF262 domain-containing HNH endonuclease family protein</fullName>
    </submittedName>
</protein>
<comment type="caution">
    <text evidence="4">The sequence shown here is derived from an EMBL/GenBank/DDBJ whole genome shotgun (WGS) entry which is preliminary data.</text>
</comment>
<evidence type="ECO:0000259" key="2">
    <source>
        <dbReference type="Pfam" id="PF03235"/>
    </source>
</evidence>
<feature type="coiled-coil region" evidence="1">
    <location>
        <begin position="551"/>
        <end position="578"/>
    </location>
</feature>
<feature type="domain" description="GmrSD restriction endonucleases C-terminal" evidence="3">
    <location>
        <begin position="447"/>
        <end position="570"/>
    </location>
</feature>
<keyword evidence="5" id="KW-1185">Reference proteome</keyword>
<dbReference type="Proteomes" id="UP001232063">
    <property type="component" value="Unassembled WGS sequence"/>
</dbReference>
<feature type="domain" description="GmrSD restriction endonucleases N-terminal" evidence="2">
    <location>
        <begin position="29"/>
        <end position="249"/>
    </location>
</feature>
<evidence type="ECO:0000256" key="1">
    <source>
        <dbReference type="SAM" id="Coils"/>
    </source>
</evidence>
<keyword evidence="4" id="KW-0540">Nuclease</keyword>